<comment type="similarity">
    <text evidence="1 2">Belongs to the outer membrane factor (OMF) (TC 1.B.17) family.</text>
</comment>
<evidence type="ECO:0000256" key="1">
    <source>
        <dbReference type="ARBA" id="ARBA00007613"/>
    </source>
</evidence>
<dbReference type="InterPro" id="IPR010131">
    <property type="entry name" value="MdtP/NodT-like"/>
</dbReference>
<keyword evidence="2" id="KW-0564">Palmitate</keyword>
<organism evidence="3 4">
    <name type="scientific">Arundinibacter roseus</name>
    <dbReference type="NCBI Taxonomy" id="2070510"/>
    <lineage>
        <taxon>Bacteria</taxon>
        <taxon>Pseudomonadati</taxon>
        <taxon>Bacteroidota</taxon>
        <taxon>Cytophagia</taxon>
        <taxon>Cytophagales</taxon>
        <taxon>Spirosomataceae</taxon>
        <taxon>Arundinibacter</taxon>
    </lineage>
</organism>
<keyword evidence="2" id="KW-0449">Lipoprotein</keyword>
<keyword evidence="2" id="KW-0472">Membrane</keyword>
<keyword evidence="4" id="KW-1185">Reference proteome</keyword>
<keyword evidence="2" id="KW-1134">Transmembrane beta strand</keyword>
<dbReference type="Pfam" id="PF02321">
    <property type="entry name" value="OEP"/>
    <property type="match status" value="2"/>
</dbReference>
<dbReference type="OrthoDB" id="9770517at2"/>
<dbReference type="Proteomes" id="UP000295706">
    <property type="component" value="Unassembled WGS sequence"/>
</dbReference>
<evidence type="ECO:0000313" key="3">
    <source>
        <dbReference type="EMBL" id="TDB68946.1"/>
    </source>
</evidence>
<dbReference type="GO" id="GO:0005886">
    <property type="term" value="C:plasma membrane"/>
    <property type="evidence" value="ECO:0007669"/>
    <property type="project" value="UniProtKB-SubCell"/>
</dbReference>
<dbReference type="SUPFAM" id="SSF56954">
    <property type="entry name" value="Outer membrane efflux proteins (OEP)"/>
    <property type="match status" value="1"/>
</dbReference>
<dbReference type="PANTHER" id="PTHR30203:SF30">
    <property type="entry name" value="OUTER MEMBRANE PROTEIN-RELATED"/>
    <property type="match status" value="1"/>
</dbReference>
<evidence type="ECO:0000256" key="2">
    <source>
        <dbReference type="RuleBase" id="RU362097"/>
    </source>
</evidence>
<reference evidence="3 4" key="1">
    <citation type="submission" date="2019-02" db="EMBL/GenBank/DDBJ databases">
        <title>Arundinibacter roseus gen. nov., sp. nov., a new member of the family Cytophagaceae.</title>
        <authorList>
            <person name="Szuroczki S."/>
            <person name="Khayer B."/>
            <person name="Sproer C."/>
            <person name="Toumi M."/>
            <person name="Szabo A."/>
            <person name="Felfoldi T."/>
            <person name="Schumann P."/>
            <person name="Toth E."/>
        </authorList>
    </citation>
    <scope>NUCLEOTIDE SEQUENCE [LARGE SCALE GENOMIC DNA]</scope>
    <source>
        <strain evidence="3 4">DMA-k-7a</strain>
    </source>
</reference>
<gene>
    <name evidence="3" type="ORF">EZE20_01000</name>
</gene>
<name>A0A4R4KPU4_9BACT</name>
<comment type="subcellular location">
    <subcellularLocation>
        <location evidence="2">Cell membrane</location>
        <topology evidence="2">Lipid-anchor</topology>
    </subcellularLocation>
</comment>
<dbReference type="Gene3D" id="1.20.1600.10">
    <property type="entry name" value="Outer membrane efflux proteins (OEP)"/>
    <property type="match status" value="1"/>
</dbReference>
<dbReference type="InterPro" id="IPR003423">
    <property type="entry name" value="OMP_efflux"/>
</dbReference>
<proteinExistence type="inferred from homology"/>
<dbReference type="Gene3D" id="2.20.200.10">
    <property type="entry name" value="Outer membrane efflux proteins (OEP)"/>
    <property type="match status" value="1"/>
</dbReference>
<accession>A0A4R4KPU4</accession>
<dbReference type="PANTHER" id="PTHR30203">
    <property type="entry name" value="OUTER MEMBRANE CATION EFFLUX PROTEIN"/>
    <property type="match status" value="1"/>
</dbReference>
<comment type="caution">
    <text evidence="3">The sequence shown here is derived from an EMBL/GenBank/DDBJ whole genome shotgun (WGS) entry which is preliminary data.</text>
</comment>
<keyword evidence="2" id="KW-0812">Transmembrane</keyword>
<dbReference type="AlphaFoldDB" id="A0A4R4KPU4"/>
<dbReference type="EMBL" id="SMJU01000001">
    <property type="protein sequence ID" value="TDB68946.1"/>
    <property type="molecule type" value="Genomic_DNA"/>
</dbReference>
<protein>
    <submittedName>
        <fullName evidence="3">TolC family protein</fullName>
    </submittedName>
</protein>
<dbReference type="GO" id="GO:0015562">
    <property type="term" value="F:efflux transmembrane transporter activity"/>
    <property type="evidence" value="ECO:0007669"/>
    <property type="project" value="InterPro"/>
</dbReference>
<sequence>MKCNIPLIKYLLPVVLMFLNGCKMMTPLPAPTSLQAPRTFLERMDSSSVGGMTIRNFFTDSYLVALLDTALIRNPDLAVAQQRIAQARADLQERSGALWPTVDAEISGGVRRFGEYTMDGVGNYDTNFSDNINPDQRMTNPLPDYFVGARSTWEADIWGKLRTRRKAAYLRFLATENGRQLVQTTLVADIARLYYELLTLDNQLEIIQRNAVLQQQALETIIIQKEGGRANELAVRQFAAQLLNTQSLEIQIRQQILEIETRINTLMGRFSQPIVRGNPILDQKLPQSIGVGIPAEMLRRRPDVQQAELELKANQEELQAARLSFLPSLNITAYTGLNAFRSAVLLNPGSLAFGLLGGLTAPILNRQALRANQNRAQARSLEALYSYNKTILEAYQESALLMGTIDNLKKISALKTQETSELQQGVSISNDLYLAGYASYLEVITAQRSVLSAELEQTTIRQREFSALIDLYRSLGGGWE</sequence>
<evidence type="ECO:0000313" key="4">
    <source>
        <dbReference type="Proteomes" id="UP000295706"/>
    </source>
</evidence>
<dbReference type="NCBIfam" id="TIGR01845">
    <property type="entry name" value="outer_NodT"/>
    <property type="match status" value="1"/>
</dbReference>